<dbReference type="Proteomes" id="UP001497493">
    <property type="component" value="Chromosome"/>
</dbReference>
<reference evidence="2 3" key="1">
    <citation type="submission" date="2024-04" db="EMBL/GenBank/DDBJ databases">
        <authorList>
            <person name="Cremers G."/>
        </authorList>
    </citation>
    <scope>NUCLEOTIDE SEQUENCE [LARGE SCALE GENOMIC DNA]</scope>
    <source>
        <strain evidence="2">MeCH1-AG</strain>
    </source>
</reference>
<evidence type="ECO:0000313" key="3">
    <source>
        <dbReference type="Proteomes" id="UP001497493"/>
    </source>
</evidence>
<dbReference type="CDD" id="cd03801">
    <property type="entry name" value="GT4_PimA-like"/>
    <property type="match status" value="1"/>
</dbReference>
<evidence type="ECO:0000259" key="1">
    <source>
        <dbReference type="Pfam" id="PF13579"/>
    </source>
</evidence>
<dbReference type="PANTHER" id="PTHR45947">
    <property type="entry name" value="SULFOQUINOVOSYL TRANSFERASE SQD2"/>
    <property type="match status" value="1"/>
</dbReference>
<dbReference type="Gene3D" id="3.40.50.2000">
    <property type="entry name" value="Glycogen Phosphorylase B"/>
    <property type="match status" value="2"/>
</dbReference>
<dbReference type="EMBL" id="OZ026884">
    <property type="protein sequence ID" value="CAL1241081.1"/>
    <property type="molecule type" value="Genomic_DNA"/>
</dbReference>
<keyword evidence="3" id="KW-1185">Reference proteome</keyword>
<sequence>MYTGYFLPEYSGAAQQALALARELRDRGHVVEFVTVRWPGLPAEDLVEGFPVHRLTHGRRQKHREFALWFNLLRYAWSRRKDFDILHSHGAYYTNAIVGPLGRLLGLKSLVKASLAGDDLSGLKRSATGWVHFWFLRSVDACVAISRDLEREFLEGGLAPERIHFLPNGVDLELFAPVPAARKLELRRALGLPEERIIAVYVGVIDRRKNILWLAEQWVERQGFGTGALLLVVGPQSRDDPEGRLVGRLRDLGQTFPDLLQFRGFNHDIRHYYGAADLLVLPSRKEGLPNVVLEAMASGLPCVTAQASGSRELVCDGTNGYTYVADDADSLARALTLCLGEREALGRRGRELTVQQYSLARIADQYVALYARLLGA</sequence>
<dbReference type="Pfam" id="PF13579">
    <property type="entry name" value="Glyco_trans_4_4"/>
    <property type="match status" value="1"/>
</dbReference>
<dbReference type="PANTHER" id="PTHR45947:SF3">
    <property type="entry name" value="SULFOQUINOVOSYL TRANSFERASE SQD2"/>
    <property type="match status" value="1"/>
</dbReference>
<dbReference type="InterPro" id="IPR050194">
    <property type="entry name" value="Glycosyltransferase_grp1"/>
</dbReference>
<name>A0ABM9NKB5_9GAMM</name>
<accession>A0ABM9NKB5</accession>
<dbReference type="Pfam" id="PF13692">
    <property type="entry name" value="Glyco_trans_1_4"/>
    <property type="match status" value="1"/>
</dbReference>
<protein>
    <submittedName>
        <fullName evidence="2">Glyco_trans_4-like_N domain-containing protein</fullName>
    </submittedName>
</protein>
<gene>
    <name evidence="2" type="ORF">MECH1_V1_2305</name>
</gene>
<feature type="domain" description="Glycosyltransferase subfamily 4-like N-terminal" evidence="1">
    <location>
        <begin position="11"/>
        <end position="169"/>
    </location>
</feature>
<evidence type="ECO:0000313" key="2">
    <source>
        <dbReference type="EMBL" id="CAL1241081.1"/>
    </source>
</evidence>
<proteinExistence type="predicted"/>
<dbReference type="SUPFAM" id="SSF53756">
    <property type="entry name" value="UDP-Glycosyltransferase/glycogen phosphorylase"/>
    <property type="match status" value="1"/>
</dbReference>
<organism evidence="2 3">
    <name type="scientific">Candidatus Methylocalor cossyra</name>
    <dbReference type="NCBI Taxonomy" id="3108543"/>
    <lineage>
        <taxon>Bacteria</taxon>
        <taxon>Pseudomonadati</taxon>
        <taxon>Pseudomonadota</taxon>
        <taxon>Gammaproteobacteria</taxon>
        <taxon>Methylococcales</taxon>
        <taxon>Methylococcaceae</taxon>
        <taxon>Candidatus Methylocalor</taxon>
    </lineage>
</organism>
<dbReference type="InterPro" id="IPR028098">
    <property type="entry name" value="Glyco_trans_4-like_N"/>
</dbReference>